<proteinExistence type="predicted"/>
<protein>
    <submittedName>
        <fullName evidence="2">Uncharacterized protein</fullName>
    </submittedName>
</protein>
<accession>A0A165IFM3</accession>
<reference evidence="2 3" key="1">
    <citation type="journal article" date="2016" name="Mol. Biol. Evol.">
        <title>Comparative Genomics of Early-Diverging Mushroom-Forming Fungi Provides Insights into the Origins of Lignocellulose Decay Capabilities.</title>
        <authorList>
            <person name="Nagy L.G."/>
            <person name="Riley R."/>
            <person name="Tritt A."/>
            <person name="Adam C."/>
            <person name="Daum C."/>
            <person name="Floudas D."/>
            <person name="Sun H."/>
            <person name="Yadav J.S."/>
            <person name="Pangilinan J."/>
            <person name="Larsson K.H."/>
            <person name="Matsuura K."/>
            <person name="Barry K."/>
            <person name="Labutti K."/>
            <person name="Kuo R."/>
            <person name="Ohm R.A."/>
            <person name="Bhattacharya S.S."/>
            <person name="Shirouzu T."/>
            <person name="Yoshinaga Y."/>
            <person name="Martin F.M."/>
            <person name="Grigoriev I.V."/>
            <person name="Hibbett D.S."/>
        </authorList>
    </citation>
    <scope>NUCLEOTIDE SEQUENCE [LARGE SCALE GENOMIC DNA]</scope>
    <source>
        <strain evidence="2 3">HHB12733</strain>
    </source>
</reference>
<sequence>MAVHVQKGDDPLRRNEHRTLRIGGISFPTAPGTRSDSIAATVQHSALHLISALVPPLDPTASPPRTAQIASSPPEHPDIPAY</sequence>
<feature type="region of interest" description="Disordered" evidence="1">
    <location>
        <begin position="55"/>
        <end position="82"/>
    </location>
</feature>
<name>A0A165IFM3_9BASI</name>
<dbReference type="InParanoid" id="A0A165IFM3"/>
<keyword evidence="3" id="KW-1185">Reference proteome</keyword>
<organism evidence="2 3">
    <name type="scientific">Calocera cornea HHB12733</name>
    <dbReference type="NCBI Taxonomy" id="1353952"/>
    <lineage>
        <taxon>Eukaryota</taxon>
        <taxon>Fungi</taxon>
        <taxon>Dikarya</taxon>
        <taxon>Basidiomycota</taxon>
        <taxon>Agaricomycotina</taxon>
        <taxon>Dacrymycetes</taxon>
        <taxon>Dacrymycetales</taxon>
        <taxon>Dacrymycetaceae</taxon>
        <taxon>Calocera</taxon>
    </lineage>
</organism>
<dbReference type="EMBL" id="KV423930">
    <property type="protein sequence ID" value="KZT60509.1"/>
    <property type="molecule type" value="Genomic_DNA"/>
</dbReference>
<dbReference type="AlphaFoldDB" id="A0A165IFM3"/>
<evidence type="ECO:0000313" key="2">
    <source>
        <dbReference type="EMBL" id="KZT60509.1"/>
    </source>
</evidence>
<gene>
    <name evidence="2" type="ORF">CALCODRAFT_492282</name>
</gene>
<evidence type="ECO:0000256" key="1">
    <source>
        <dbReference type="SAM" id="MobiDB-lite"/>
    </source>
</evidence>
<dbReference type="Proteomes" id="UP000076842">
    <property type="component" value="Unassembled WGS sequence"/>
</dbReference>
<evidence type="ECO:0000313" key="3">
    <source>
        <dbReference type="Proteomes" id="UP000076842"/>
    </source>
</evidence>